<dbReference type="Gene3D" id="3.40.47.10">
    <property type="match status" value="1"/>
</dbReference>
<evidence type="ECO:0000313" key="3">
    <source>
        <dbReference type="EMBL" id="BBJ04179.1"/>
    </source>
</evidence>
<dbReference type="InterPro" id="IPR016039">
    <property type="entry name" value="Thiolase-like"/>
</dbReference>
<evidence type="ECO:0000259" key="2">
    <source>
        <dbReference type="Pfam" id="PF22691"/>
    </source>
</evidence>
<dbReference type="EMBL" id="AP019537">
    <property type="protein sequence ID" value="BBJ04179.1"/>
    <property type="molecule type" value="Genomic_DNA"/>
</dbReference>
<evidence type="ECO:0000259" key="1">
    <source>
        <dbReference type="Pfam" id="PF00108"/>
    </source>
</evidence>
<keyword evidence="3" id="KW-0808">Transferase</keyword>
<reference evidence="3" key="1">
    <citation type="submission" date="2019-03" db="EMBL/GenBank/DDBJ databases">
        <title>Whole genome analysis of nitrate-reducing bacteria Marinobacter hydrocarbonoclasticus YB03.</title>
        <authorList>
            <person name="Azam A.H."/>
            <person name="Yuk S.R."/>
            <person name="Kamarisima K."/>
            <person name="Miyanaga K."/>
            <person name="Tanji Y."/>
        </authorList>
    </citation>
    <scope>NUCLEOTIDE SEQUENCE</scope>
    <source>
        <strain evidence="3">YB03</strain>
    </source>
</reference>
<organism evidence="3">
    <name type="scientific">Marinobacter nauticus</name>
    <name type="common">Marinobacter hydrocarbonoclasticus</name>
    <name type="synonym">Marinobacter aquaeolei</name>
    <dbReference type="NCBI Taxonomy" id="2743"/>
    <lineage>
        <taxon>Bacteria</taxon>
        <taxon>Pseudomonadati</taxon>
        <taxon>Pseudomonadota</taxon>
        <taxon>Gammaproteobacteria</taxon>
        <taxon>Pseudomonadales</taxon>
        <taxon>Marinobacteraceae</taxon>
        <taxon>Marinobacter</taxon>
    </lineage>
</organism>
<feature type="domain" description="Thiolase N-terminal" evidence="1">
    <location>
        <begin position="13"/>
        <end position="184"/>
    </location>
</feature>
<dbReference type="SUPFAM" id="SSF53901">
    <property type="entry name" value="Thiolase-like"/>
    <property type="match status" value="2"/>
</dbReference>
<dbReference type="InterPro" id="IPR055140">
    <property type="entry name" value="Thiolase_C_2"/>
</dbReference>
<accession>A0A455W4J8</accession>
<dbReference type="InterPro" id="IPR002155">
    <property type="entry name" value="Thiolase"/>
</dbReference>
<dbReference type="Pfam" id="PF00108">
    <property type="entry name" value="Thiolase_N"/>
    <property type="match status" value="1"/>
</dbReference>
<name>A0A455W4J8_MARNT</name>
<dbReference type="Pfam" id="PF22691">
    <property type="entry name" value="Thiolase_C_1"/>
    <property type="match status" value="1"/>
</dbReference>
<feature type="domain" description="Thiolase C-terminal" evidence="2">
    <location>
        <begin position="250"/>
        <end position="389"/>
    </location>
</feature>
<dbReference type="PIRSF" id="PIRSF000429">
    <property type="entry name" value="Ac-CoA_Ac_transf"/>
    <property type="match status" value="1"/>
</dbReference>
<dbReference type="AlphaFoldDB" id="A0A455W4J8"/>
<dbReference type="PANTHER" id="PTHR42870">
    <property type="entry name" value="ACETYL-COA C-ACETYLTRANSFERASE"/>
    <property type="match status" value="1"/>
</dbReference>
<dbReference type="InterPro" id="IPR020616">
    <property type="entry name" value="Thiolase_N"/>
</dbReference>
<dbReference type="PANTHER" id="PTHR42870:SF1">
    <property type="entry name" value="NON-SPECIFIC LIPID-TRANSFER PROTEIN-LIKE 2"/>
    <property type="match status" value="1"/>
</dbReference>
<gene>
    <name evidence="3" type="ORF">YBY_20280</name>
</gene>
<dbReference type="CDD" id="cd00829">
    <property type="entry name" value="SCP-x_thiolase"/>
    <property type="match status" value="1"/>
</dbReference>
<dbReference type="GO" id="GO:0003988">
    <property type="term" value="F:acetyl-CoA C-acyltransferase activity"/>
    <property type="evidence" value="ECO:0007669"/>
    <property type="project" value="UniProtKB-ARBA"/>
</dbReference>
<proteinExistence type="predicted"/>
<sequence>MAEPLILGGAVRPFGRTQDGSTPRDWTREVVACALADAGIGRDEIDSVIVAVESDHLMLQLSPGALLADEAGFEGVSIQRIEAGGASGAAGIAAAVTQIRAGIARSVLVLGVEHAASHMQGRDVAGLYGLSFDADLEGFAGFLPIHHYALSIQLFMAEFGVIEADLDEVAACNHRNAMANPWAHRPMQVTPQDIANTDMLSTPYRKGHCSPLSDGAAAVIVAAEHWAPDKGQRRVRIVGSASANDRVRLGDRTAPGRFVAKRRAFNKACDMAGIPALASCFQVAEVYDAFAGAQLQALEALGLHGDKSFRWALDDGQFSGNGPLVINPSGGLIGQGAAPGATGIAQILFLACLINGKQQSTDRLATPPDRALADAHGGIGTVCFMHILEGD</sequence>
<protein>
    <submittedName>
        <fullName evidence="3">Acetyl-CoA acetyltransferase</fullName>
    </submittedName>
</protein>